<reference evidence="2" key="1">
    <citation type="journal article" date="2014" name="Front. Microbiol.">
        <title>High frequency of phylogenetically diverse reductive dehalogenase-homologous genes in deep subseafloor sedimentary metagenomes.</title>
        <authorList>
            <person name="Kawai M."/>
            <person name="Futagami T."/>
            <person name="Toyoda A."/>
            <person name="Takaki Y."/>
            <person name="Nishi S."/>
            <person name="Hori S."/>
            <person name="Arai W."/>
            <person name="Tsubouchi T."/>
            <person name="Morono Y."/>
            <person name="Uchiyama I."/>
            <person name="Ito T."/>
            <person name="Fujiyama A."/>
            <person name="Inagaki F."/>
            <person name="Takami H."/>
        </authorList>
    </citation>
    <scope>NUCLEOTIDE SEQUENCE</scope>
    <source>
        <strain evidence="2">Expedition CK06-06</strain>
    </source>
</reference>
<feature type="region of interest" description="Disordered" evidence="1">
    <location>
        <begin position="227"/>
        <end position="251"/>
    </location>
</feature>
<proteinExistence type="predicted"/>
<evidence type="ECO:0008006" key="3">
    <source>
        <dbReference type="Google" id="ProtNLM"/>
    </source>
</evidence>
<evidence type="ECO:0000256" key="1">
    <source>
        <dbReference type="SAM" id="MobiDB-lite"/>
    </source>
</evidence>
<name>X1TKI4_9ZZZZ</name>
<sequence length="251" mass="28671">MKREKSRDPDNYNREYLAQFSERVEAYLSYDLVVGALRLAGDLAYKEGCQYFSGIDASGLAGRDKFALAIVHKQENNIYCDKVLSWNLRDPDPIMKDIKELAGIYHFNKTVIDKYAKGWVQSALEKIGLEVSIRPNLAEIYTNMKSLMLGNKLYLPDNPGLKKSLLNTQAYFGRNNALSIAHERIDNSHSDEADAIATAVFEVTGKEEPGMTEQDWKNLKDMNERLSRMPGIRRPSSYEPEDAPEYLFNDW</sequence>
<dbReference type="EMBL" id="BARW01023883">
    <property type="protein sequence ID" value="GAI88075.1"/>
    <property type="molecule type" value="Genomic_DNA"/>
</dbReference>
<organism evidence="2">
    <name type="scientific">marine sediment metagenome</name>
    <dbReference type="NCBI Taxonomy" id="412755"/>
    <lineage>
        <taxon>unclassified sequences</taxon>
        <taxon>metagenomes</taxon>
        <taxon>ecological metagenomes</taxon>
    </lineage>
</organism>
<comment type="caution">
    <text evidence="2">The sequence shown here is derived from an EMBL/GenBank/DDBJ whole genome shotgun (WGS) entry which is preliminary data.</text>
</comment>
<dbReference type="Gene3D" id="3.30.420.240">
    <property type="match status" value="1"/>
</dbReference>
<accession>X1TKI4</accession>
<evidence type="ECO:0000313" key="2">
    <source>
        <dbReference type="EMBL" id="GAI88075.1"/>
    </source>
</evidence>
<dbReference type="AlphaFoldDB" id="X1TKI4"/>
<gene>
    <name evidence="2" type="ORF">S12H4_39513</name>
</gene>
<protein>
    <recommendedName>
        <fullName evidence="3">Terminase large subunit gp17-like C-terminal domain-containing protein</fullName>
    </recommendedName>
</protein>